<evidence type="ECO:0000256" key="5">
    <source>
        <dbReference type="ARBA" id="ARBA00022692"/>
    </source>
</evidence>
<dbReference type="PANTHER" id="PTHR43528:SF5">
    <property type="entry name" value="PROLINE_BETAINE TRANSPORTER"/>
    <property type="match status" value="1"/>
</dbReference>
<reference evidence="11 12" key="1">
    <citation type="submission" date="2015-06" db="EMBL/GenBank/DDBJ databases">
        <title>Improved classification and identification of acetic acid bacteria using matrix-assisted laser desorption/ionization time-of-flight mass spectrometry; Gluconobacter nephelii and Gluconobacter uchimurae are later heterotypic synonyms of Gluconobacter japonicus and Gluconobacter oxydans, respectively.</title>
        <authorList>
            <person name="Li L."/>
            <person name="Cleenwerck I."/>
            <person name="De Vuyst L."/>
            <person name="Vandamme P."/>
        </authorList>
    </citation>
    <scope>NUCLEOTIDE SEQUENCE [LARGE SCALE GENOMIC DNA]</scope>
    <source>
        <strain evidence="11 12">LMG 1545</strain>
    </source>
</reference>
<feature type="transmembrane region" description="Helical" evidence="9">
    <location>
        <begin position="268"/>
        <end position="287"/>
    </location>
</feature>
<evidence type="ECO:0000256" key="1">
    <source>
        <dbReference type="ARBA" id="ARBA00004651"/>
    </source>
</evidence>
<proteinExistence type="inferred from homology"/>
<feature type="transmembrane region" description="Helical" evidence="9">
    <location>
        <begin position="104"/>
        <end position="125"/>
    </location>
</feature>
<dbReference type="PROSITE" id="PS00217">
    <property type="entry name" value="SUGAR_TRANSPORT_2"/>
    <property type="match status" value="1"/>
</dbReference>
<evidence type="ECO:0000259" key="10">
    <source>
        <dbReference type="PROSITE" id="PS50850"/>
    </source>
</evidence>
<dbReference type="OrthoDB" id="9783227at2"/>
<feature type="transmembrane region" description="Helical" evidence="9">
    <location>
        <begin position="393"/>
        <end position="411"/>
    </location>
</feature>
<evidence type="ECO:0000256" key="9">
    <source>
        <dbReference type="SAM" id="Phobius"/>
    </source>
</evidence>
<dbReference type="GO" id="GO:0015293">
    <property type="term" value="F:symporter activity"/>
    <property type="evidence" value="ECO:0007669"/>
    <property type="project" value="UniProtKB-KW"/>
</dbReference>
<dbReference type="InterPro" id="IPR011701">
    <property type="entry name" value="MFS"/>
</dbReference>
<feature type="transmembrane region" description="Helical" evidence="9">
    <location>
        <begin position="21"/>
        <end position="39"/>
    </location>
</feature>
<keyword evidence="6" id="KW-0769">Symport</keyword>
<keyword evidence="8 9" id="KW-0472">Membrane</keyword>
<feature type="transmembrane region" description="Helical" evidence="9">
    <location>
        <begin position="324"/>
        <end position="348"/>
    </location>
</feature>
<dbReference type="PROSITE" id="PS50850">
    <property type="entry name" value="MFS"/>
    <property type="match status" value="1"/>
</dbReference>
<dbReference type="PANTHER" id="PTHR43528">
    <property type="entry name" value="ALPHA-KETOGLUTARATE PERMEASE"/>
    <property type="match status" value="1"/>
</dbReference>
<sequence>MTTAQRLRGILAGSAGNLLEYYDWYVYSSFTIYFAHAFFPRGNQTAELLNAAAIFAVGFFMRPVGGWLLGMAADRYGRRTALTYSVTAMCFGSLAIAVCPTYEQIGLLAPAVLLLARLVQGLSLGGEYGASATYLAEMATPEHRGFWSGFLYVTLVMGQLLALLLLLLMQYVLLTPEQIAAWGWRVPFVIGAMGALLVFWLRRHMQESERFEKTSTQKEKGGLRVLLQHPRAVLTVCGMTLGGTVIFYTYTIYMQKYLANTLGFPKETATLISSACLIIFAAIQPAFGALSDRIGRRPLLLYFGVCATLGTVPLLTILSGVQSAWAAFGLITGALFIASGYTSINAVVKAELFPTRIRALGVALPYAVTVSVFGGTTEYVALWCKQAGHEMWFAYYVSACALVTLLTVLTLPRTTVIDQG</sequence>
<evidence type="ECO:0000313" key="11">
    <source>
        <dbReference type="EMBL" id="KXV77333.1"/>
    </source>
</evidence>
<feature type="transmembrane region" description="Helical" evidence="9">
    <location>
        <begin position="146"/>
        <end position="173"/>
    </location>
</feature>
<comment type="caution">
    <text evidence="11">The sequence shown here is derived from an EMBL/GenBank/DDBJ whole genome shotgun (WGS) entry which is preliminary data.</text>
</comment>
<feature type="transmembrane region" description="Helical" evidence="9">
    <location>
        <begin position="360"/>
        <end position="381"/>
    </location>
</feature>
<dbReference type="Pfam" id="PF07690">
    <property type="entry name" value="MFS_1"/>
    <property type="match status" value="1"/>
</dbReference>
<comment type="subcellular location">
    <subcellularLocation>
        <location evidence="1">Cell membrane</location>
        <topology evidence="1">Multi-pass membrane protein</topology>
    </subcellularLocation>
</comment>
<gene>
    <name evidence="11" type="ORF">AD954_06500</name>
</gene>
<accession>A0A149VBQ6</accession>
<dbReference type="PROSITE" id="PS00216">
    <property type="entry name" value="SUGAR_TRANSPORT_1"/>
    <property type="match status" value="1"/>
</dbReference>
<keyword evidence="7 9" id="KW-1133">Transmembrane helix</keyword>
<name>A0A149VBQ6_9PROT</name>
<evidence type="ECO:0000256" key="8">
    <source>
        <dbReference type="ARBA" id="ARBA00023136"/>
    </source>
</evidence>
<evidence type="ECO:0000256" key="4">
    <source>
        <dbReference type="ARBA" id="ARBA00022475"/>
    </source>
</evidence>
<feature type="domain" description="Major facilitator superfamily (MFS) profile" evidence="10">
    <location>
        <begin position="9"/>
        <end position="415"/>
    </location>
</feature>
<dbReference type="SUPFAM" id="SSF103473">
    <property type="entry name" value="MFS general substrate transporter"/>
    <property type="match status" value="1"/>
</dbReference>
<dbReference type="InterPro" id="IPR051084">
    <property type="entry name" value="H+-coupled_symporters"/>
</dbReference>
<dbReference type="EMBL" id="LIAA01000032">
    <property type="protein sequence ID" value="KXV77333.1"/>
    <property type="molecule type" value="Genomic_DNA"/>
</dbReference>
<keyword evidence="5 9" id="KW-0812">Transmembrane</keyword>
<dbReference type="InterPro" id="IPR005829">
    <property type="entry name" value="Sugar_transporter_CS"/>
</dbReference>
<dbReference type="FunFam" id="1.20.1250.20:FF:000001">
    <property type="entry name" value="Dicarboxylate MFS transporter"/>
    <property type="match status" value="1"/>
</dbReference>
<feature type="transmembrane region" description="Helical" evidence="9">
    <location>
        <begin position="179"/>
        <end position="201"/>
    </location>
</feature>
<dbReference type="InterPro" id="IPR020846">
    <property type="entry name" value="MFS_dom"/>
</dbReference>
<evidence type="ECO:0000256" key="6">
    <source>
        <dbReference type="ARBA" id="ARBA00022847"/>
    </source>
</evidence>
<feature type="transmembrane region" description="Helical" evidence="9">
    <location>
        <begin position="51"/>
        <end position="69"/>
    </location>
</feature>
<keyword evidence="4" id="KW-1003">Cell membrane</keyword>
<feature type="transmembrane region" description="Helical" evidence="9">
    <location>
        <begin position="81"/>
        <end position="98"/>
    </location>
</feature>
<dbReference type="AlphaFoldDB" id="A0A149VBQ6"/>
<evidence type="ECO:0000313" key="12">
    <source>
        <dbReference type="Proteomes" id="UP000075462"/>
    </source>
</evidence>
<protein>
    <submittedName>
        <fullName evidence="11">Alpha-ketoglutarate transporter</fullName>
    </submittedName>
</protein>
<keyword evidence="3" id="KW-0813">Transport</keyword>
<evidence type="ECO:0000256" key="3">
    <source>
        <dbReference type="ARBA" id="ARBA00022448"/>
    </source>
</evidence>
<feature type="transmembrane region" description="Helical" evidence="9">
    <location>
        <begin position="232"/>
        <end position="253"/>
    </location>
</feature>
<evidence type="ECO:0000256" key="7">
    <source>
        <dbReference type="ARBA" id="ARBA00022989"/>
    </source>
</evidence>
<dbReference type="CDD" id="cd17367">
    <property type="entry name" value="MFS_KgtP"/>
    <property type="match status" value="1"/>
</dbReference>
<dbReference type="Gene3D" id="1.20.1250.20">
    <property type="entry name" value="MFS general substrate transporter like domains"/>
    <property type="match status" value="2"/>
</dbReference>
<comment type="similarity">
    <text evidence="2">Belongs to the major facilitator superfamily. Metabolite:H+ Symporter (MHS) family (TC 2.A.1.6) family.</text>
</comment>
<evidence type="ECO:0000256" key="2">
    <source>
        <dbReference type="ARBA" id="ARBA00008240"/>
    </source>
</evidence>
<dbReference type="PATRIC" id="fig|178900.7.peg.1094"/>
<organism evidence="11 12">
    <name type="scientific">Acetobacter cerevisiae</name>
    <dbReference type="NCBI Taxonomy" id="178900"/>
    <lineage>
        <taxon>Bacteria</taxon>
        <taxon>Pseudomonadati</taxon>
        <taxon>Pseudomonadota</taxon>
        <taxon>Alphaproteobacteria</taxon>
        <taxon>Acetobacterales</taxon>
        <taxon>Acetobacteraceae</taxon>
        <taxon>Acetobacter</taxon>
    </lineage>
</organism>
<dbReference type="Proteomes" id="UP000075462">
    <property type="component" value="Unassembled WGS sequence"/>
</dbReference>
<dbReference type="InterPro" id="IPR036259">
    <property type="entry name" value="MFS_trans_sf"/>
</dbReference>
<feature type="transmembrane region" description="Helical" evidence="9">
    <location>
        <begin position="299"/>
        <end position="318"/>
    </location>
</feature>
<dbReference type="RefSeq" id="WP_062272522.1">
    <property type="nucleotide sequence ID" value="NZ_LIAA01000032.1"/>
</dbReference>
<dbReference type="GO" id="GO:0005886">
    <property type="term" value="C:plasma membrane"/>
    <property type="evidence" value="ECO:0007669"/>
    <property type="project" value="UniProtKB-SubCell"/>
</dbReference>